<gene>
    <name evidence="1" type="ORF">MPEBLZ_04472</name>
</gene>
<name>A0A0P7ZZG7_9EURY</name>
<comment type="caution">
    <text evidence="1">The sequence shown here is derived from an EMBL/GenBank/DDBJ whole genome shotgun (WGS) entry which is preliminary data.</text>
</comment>
<evidence type="ECO:0000313" key="2">
    <source>
        <dbReference type="Proteomes" id="UP000050360"/>
    </source>
</evidence>
<dbReference type="AlphaFoldDB" id="A0A0P7ZZG7"/>
<proteinExistence type="predicted"/>
<protein>
    <submittedName>
        <fullName evidence="1">Uncharacterized protein</fullName>
    </submittedName>
</protein>
<evidence type="ECO:0000313" key="1">
    <source>
        <dbReference type="EMBL" id="KPQ40983.1"/>
    </source>
</evidence>
<dbReference type="Proteomes" id="UP000050360">
    <property type="component" value="Unassembled WGS sequence"/>
</dbReference>
<sequence length="178" mass="21289">MTKRFYGGIQLIENEIKFLWQIKFHINPSLKESEIIDDYNFEVHNHDTFVNYNFETNSYDMQGSEFEYIQQTARKHESIIRNLMLEYMIYQENFRPIKIEFSGHKLLNEEKLANAGLLKNRNFKKSLSARYNVLYLIDSLKKVMISGNQALRIKLKNLNKKFFAYLIGFKELGQTPIW</sequence>
<accession>A0A0P7ZZG7</accession>
<dbReference type="EMBL" id="LKCM01000471">
    <property type="protein sequence ID" value="KPQ40983.1"/>
    <property type="molecule type" value="Genomic_DNA"/>
</dbReference>
<organism evidence="1 2">
    <name type="scientific">Candidatus Methanoperedens nitratireducens</name>
    <dbReference type="NCBI Taxonomy" id="1392998"/>
    <lineage>
        <taxon>Archaea</taxon>
        <taxon>Methanobacteriati</taxon>
        <taxon>Methanobacteriota</taxon>
        <taxon>Stenosarchaea group</taxon>
        <taxon>Methanomicrobia</taxon>
        <taxon>Methanosarcinales</taxon>
        <taxon>ANME-2 cluster</taxon>
        <taxon>Candidatus Methanoperedentaceae</taxon>
        <taxon>Candidatus Methanoperedens</taxon>
    </lineage>
</organism>
<reference evidence="1 2" key="1">
    <citation type="submission" date="2015-09" db="EMBL/GenBank/DDBJ databases">
        <title>A metagenomics-based metabolic model of nitrate-dependent anaerobic oxidation of methane by Methanoperedens-like archaea.</title>
        <authorList>
            <person name="Arshad A."/>
            <person name="Speth D.R."/>
            <person name="De Graaf R.M."/>
            <person name="Op Den Camp H.J."/>
            <person name="Jetten M.S."/>
            <person name="Welte C.U."/>
        </authorList>
    </citation>
    <scope>NUCLEOTIDE SEQUENCE [LARGE SCALE GENOMIC DNA]</scope>
</reference>